<feature type="transmembrane region" description="Helical" evidence="1">
    <location>
        <begin position="214"/>
        <end position="236"/>
    </location>
</feature>
<accession>A0ABN1Q3T4</accession>
<dbReference type="Proteomes" id="UP001500665">
    <property type="component" value="Unassembled WGS sequence"/>
</dbReference>
<keyword evidence="1" id="KW-0812">Transmembrane</keyword>
<evidence type="ECO:0000313" key="3">
    <source>
        <dbReference type="Proteomes" id="UP001500665"/>
    </source>
</evidence>
<dbReference type="EMBL" id="BAAAHH010000001">
    <property type="protein sequence ID" value="GAA0937118.1"/>
    <property type="molecule type" value="Genomic_DNA"/>
</dbReference>
<keyword evidence="1" id="KW-0472">Membrane</keyword>
<keyword evidence="1" id="KW-1133">Transmembrane helix</keyword>
<name>A0ABN1Q3T4_9ACTN</name>
<organism evidence="2 3">
    <name type="scientific">Actinocorallia libanotica</name>
    <dbReference type="NCBI Taxonomy" id="46162"/>
    <lineage>
        <taxon>Bacteria</taxon>
        <taxon>Bacillati</taxon>
        <taxon>Actinomycetota</taxon>
        <taxon>Actinomycetes</taxon>
        <taxon>Streptosporangiales</taxon>
        <taxon>Thermomonosporaceae</taxon>
        <taxon>Actinocorallia</taxon>
    </lineage>
</organism>
<feature type="transmembrane region" description="Helical" evidence="1">
    <location>
        <begin position="25"/>
        <end position="47"/>
    </location>
</feature>
<gene>
    <name evidence="2" type="ORF">GCM10009550_03550</name>
</gene>
<protein>
    <recommendedName>
        <fullName evidence="4">RING-type E3 ubiquitin transferase</fullName>
    </recommendedName>
</protein>
<evidence type="ECO:0000313" key="2">
    <source>
        <dbReference type="EMBL" id="GAA0937118.1"/>
    </source>
</evidence>
<reference evidence="2 3" key="1">
    <citation type="journal article" date="2019" name="Int. J. Syst. Evol. Microbiol.">
        <title>The Global Catalogue of Microorganisms (GCM) 10K type strain sequencing project: providing services to taxonomists for standard genome sequencing and annotation.</title>
        <authorList>
            <consortium name="The Broad Institute Genomics Platform"/>
            <consortium name="The Broad Institute Genome Sequencing Center for Infectious Disease"/>
            <person name="Wu L."/>
            <person name="Ma J."/>
        </authorList>
    </citation>
    <scope>NUCLEOTIDE SEQUENCE [LARGE SCALE GENOMIC DNA]</scope>
    <source>
        <strain evidence="2 3">JCM 10696</strain>
    </source>
</reference>
<proteinExistence type="predicted"/>
<keyword evidence="3" id="KW-1185">Reference proteome</keyword>
<evidence type="ECO:0000256" key="1">
    <source>
        <dbReference type="SAM" id="Phobius"/>
    </source>
</evidence>
<evidence type="ECO:0008006" key="4">
    <source>
        <dbReference type="Google" id="ProtNLM"/>
    </source>
</evidence>
<comment type="caution">
    <text evidence="2">The sequence shown here is derived from an EMBL/GenBank/DDBJ whole genome shotgun (WGS) entry which is preliminary data.</text>
</comment>
<dbReference type="RefSeq" id="WP_344235921.1">
    <property type="nucleotide sequence ID" value="NZ_BAAAHH010000001.1"/>
</dbReference>
<sequence length="238" mass="25328">MRMFSAVVLAAPLDKVPDDQLGFWAAFMSLLLGGLGVFLLWVGIVDLRRLVRGLSARDMAFGELKETRHGKRVRVRGVAEAGPGGVLRAPVTDLPCVWWEVVSYETKEGDTGLPDHESAFSDALITVRDATESVVVGPHEVRIWGAKQSKHEFHPSDRPGVTVHKSELILLEGTEVVLSGRAVLADDGALTMAEPLLRTAVGAPTAGSPLPMMLIGLIGGSASLGVSVLLLTELIAPL</sequence>